<evidence type="ECO:0000259" key="11">
    <source>
        <dbReference type="PROSITE" id="PS50893"/>
    </source>
</evidence>
<comment type="function">
    <text evidence="9">Probably part of an ABC transporter complex. Responsible for energy coupling to the transport system.</text>
</comment>
<sequence length="232" mass="24919">MLTITNLSYAYPDGTPALRGIDLVVAAGEKVALLGVNGAGKSTLLLHLNGTLRPASGAIVVDGLPVTAQNLRQIRARVGLVFQDPDDQLFSPTVFDDVAFGPLYMGLAPAEVDQRVQQALQAVGMTGYEQRPPHRLSLGQRKRVALATVLAMQPSLLALDEPSAGLDPRARRELSELLRTLPQTMLVSTHDLALVADVFPRSIVLAEGRVVADEATSSLLADHDRLWQYGLI</sequence>
<comment type="subcellular location">
    <subcellularLocation>
        <location evidence="1 10">Cell membrane</location>
        <topology evidence="1 10">Peripheral membrane protein</topology>
    </subcellularLocation>
</comment>
<dbReference type="GO" id="GO:0016887">
    <property type="term" value="F:ATP hydrolysis activity"/>
    <property type="evidence" value="ECO:0007669"/>
    <property type="project" value="InterPro"/>
</dbReference>
<keyword evidence="5 10" id="KW-0547">Nucleotide-binding</keyword>
<keyword evidence="6 10" id="KW-0067">ATP-binding</keyword>
<comment type="caution">
    <text evidence="12">The sequence shown here is derived from an EMBL/GenBank/DDBJ whole genome shotgun (WGS) entry which is preliminary data.</text>
</comment>
<keyword evidence="3 10" id="KW-0813">Transport</keyword>
<keyword evidence="7" id="KW-1278">Translocase</keyword>
<evidence type="ECO:0000256" key="4">
    <source>
        <dbReference type="ARBA" id="ARBA00022475"/>
    </source>
</evidence>
<name>A0A178M8M8_9CHLR</name>
<dbReference type="Pfam" id="PF00005">
    <property type="entry name" value="ABC_tran"/>
    <property type="match status" value="1"/>
</dbReference>
<dbReference type="AlphaFoldDB" id="A0A178M8M8"/>
<dbReference type="GO" id="GO:0042626">
    <property type="term" value="F:ATPase-coupled transmembrane transporter activity"/>
    <property type="evidence" value="ECO:0007669"/>
    <property type="project" value="TreeGrafter"/>
</dbReference>
<dbReference type="PANTHER" id="PTHR43553:SF24">
    <property type="entry name" value="ENERGY-COUPLING FACTOR TRANSPORTER ATP-BINDING PROTEIN ECFA1"/>
    <property type="match status" value="1"/>
</dbReference>
<evidence type="ECO:0000256" key="6">
    <source>
        <dbReference type="ARBA" id="ARBA00022840"/>
    </source>
</evidence>
<keyword evidence="4 10" id="KW-1003">Cell membrane</keyword>
<dbReference type="Proteomes" id="UP000078287">
    <property type="component" value="Unassembled WGS sequence"/>
</dbReference>
<gene>
    <name evidence="12" type="ORF">A6A03_16010</name>
</gene>
<dbReference type="OrthoDB" id="9784332at2"/>
<keyword evidence="13" id="KW-1185">Reference proteome</keyword>
<keyword evidence="8 10" id="KW-0472">Membrane</keyword>
<dbReference type="InterPro" id="IPR015856">
    <property type="entry name" value="ABC_transpr_CbiO/EcfA_su"/>
</dbReference>
<evidence type="ECO:0000256" key="2">
    <source>
        <dbReference type="ARBA" id="ARBA00005417"/>
    </source>
</evidence>
<evidence type="ECO:0000256" key="9">
    <source>
        <dbReference type="ARBA" id="ARBA00025157"/>
    </source>
</evidence>
<evidence type="ECO:0000256" key="5">
    <source>
        <dbReference type="ARBA" id="ARBA00022741"/>
    </source>
</evidence>
<feature type="domain" description="ABC transporter" evidence="11">
    <location>
        <begin position="2"/>
        <end position="232"/>
    </location>
</feature>
<dbReference type="GO" id="GO:0043190">
    <property type="term" value="C:ATP-binding cassette (ABC) transporter complex"/>
    <property type="evidence" value="ECO:0007669"/>
    <property type="project" value="TreeGrafter"/>
</dbReference>
<organism evidence="12 13">
    <name type="scientific">Chloroflexus islandicus</name>
    <dbReference type="NCBI Taxonomy" id="1707952"/>
    <lineage>
        <taxon>Bacteria</taxon>
        <taxon>Bacillati</taxon>
        <taxon>Chloroflexota</taxon>
        <taxon>Chloroflexia</taxon>
        <taxon>Chloroflexales</taxon>
        <taxon>Chloroflexineae</taxon>
        <taxon>Chloroflexaceae</taxon>
        <taxon>Chloroflexus</taxon>
    </lineage>
</organism>
<dbReference type="PROSITE" id="PS00211">
    <property type="entry name" value="ABC_TRANSPORTER_1"/>
    <property type="match status" value="1"/>
</dbReference>
<evidence type="ECO:0000256" key="10">
    <source>
        <dbReference type="RuleBase" id="RU364103"/>
    </source>
</evidence>
<dbReference type="Gene3D" id="3.40.50.300">
    <property type="entry name" value="P-loop containing nucleotide triphosphate hydrolases"/>
    <property type="match status" value="1"/>
</dbReference>
<accession>A0A178M8M8</accession>
<dbReference type="FunFam" id="3.40.50.300:FF:000224">
    <property type="entry name" value="Energy-coupling factor transporter ATP-binding protein EcfA"/>
    <property type="match status" value="1"/>
</dbReference>
<dbReference type="SUPFAM" id="SSF52540">
    <property type="entry name" value="P-loop containing nucleoside triphosphate hydrolases"/>
    <property type="match status" value="1"/>
</dbReference>
<dbReference type="PROSITE" id="PS50893">
    <property type="entry name" value="ABC_TRANSPORTER_2"/>
    <property type="match status" value="1"/>
</dbReference>
<proteinExistence type="inferred from homology"/>
<dbReference type="InterPro" id="IPR005876">
    <property type="entry name" value="Co_trans_ATP-bd"/>
</dbReference>
<evidence type="ECO:0000256" key="3">
    <source>
        <dbReference type="ARBA" id="ARBA00022448"/>
    </source>
</evidence>
<evidence type="ECO:0000256" key="7">
    <source>
        <dbReference type="ARBA" id="ARBA00022967"/>
    </source>
</evidence>
<evidence type="ECO:0000256" key="8">
    <source>
        <dbReference type="ARBA" id="ARBA00023136"/>
    </source>
</evidence>
<dbReference type="InterPro" id="IPR017871">
    <property type="entry name" value="ABC_transporter-like_CS"/>
</dbReference>
<dbReference type="RefSeq" id="WP_066788808.1">
    <property type="nucleotide sequence ID" value="NZ_LWQS01000062.1"/>
</dbReference>
<evidence type="ECO:0000313" key="13">
    <source>
        <dbReference type="Proteomes" id="UP000078287"/>
    </source>
</evidence>
<dbReference type="InterPro" id="IPR050095">
    <property type="entry name" value="ECF_ABC_transporter_ATP-bd"/>
</dbReference>
<dbReference type="InterPro" id="IPR003439">
    <property type="entry name" value="ABC_transporter-like_ATP-bd"/>
</dbReference>
<protein>
    <recommendedName>
        <fullName evidence="10">ABC transporter ATP-binding protein</fullName>
    </recommendedName>
</protein>
<comment type="similarity">
    <text evidence="2 10">Belongs to the ABC transporter superfamily.</text>
</comment>
<dbReference type="PANTHER" id="PTHR43553">
    <property type="entry name" value="HEAVY METAL TRANSPORTER"/>
    <property type="match status" value="1"/>
</dbReference>
<reference evidence="12 13" key="1">
    <citation type="submission" date="2016-04" db="EMBL/GenBank/DDBJ databases">
        <title>Chloroflexus islandicus sp. nov., a thermophilic filamentous anoxygenic phototrophic bacterium from geyser Strokkur (Iceland).</title>
        <authorList>
            <person name="Gaisin V.A."/>
            <person name="Kalashnikov A.M."/>
            <person name="Sukhacheva M.V."/>
            <person name="Grouzdev D.S."/>
            <person name="Ivanov T.M."/>
            <person name="Kuznetsov B."/>
            <person name="Gorlenko V.M."/>
        </authorList>
    </citation>
    <scope>NUCLEOTIDE SEQUENCE [LARGE SCALE GENOMIC DNA]</scope>
    <source>
        <strain evidence="13">isl-2</strain>
    </source>
</reference>
<dbReference type="STRING" id="1707952.A6A03_16010"/>
<comment type="function">
    <text evidence="10">Part of an ABC transporter complex. Responsible for energy coupling to the transport system.</text>
</comment>
<dbReference type="InterPro" id="IPR027417">
    <property type="entry name" value="P-loop_NTPase"/>
</dbReference>
<dbReference type="SMART" id="SM00382">
    <property type="entry name" value="AAA"/>
    <property type="match status" value="1"/>
</dbReference>
<dbReference type="EMBL" id="LWQS01000062">
    <property type="protein sequence ID" value="OAN44883.1"/>
    <property type="molecule type" value="Genomic_DNA"/>
</dbReference>
<dbReference type="InterPro" id="IPR003593">
    <property type="entry name" value="AAA+_ATPase"/>
</dbReference>
<dbReference type="CDD" id="cd03225">
    <property type="entry name" value="ABC_cobalt_CbiO_domain1"/>
    <property type="match status" value="1"/>
</dbReference>
<evidence type="ECO:0000256" key="1">
    <source>
        <dbReference type="ARBA" id="ARBA00004202"/>
    </source>
</evidence>
<dbReference type="GO" id="GO:0006824">
    <property type="term" value="P:cobalt ion transport"/>
    <property type="evidence" value="ECO:0007669"/>
    <property type="project" value="InterPro"/>
</dbReference>
<dbReference type="GO" id="GO:0005524">
    <property type="term" value="F:ATP binding"/>
    <property type="evidence" value="ECO:0007669"/>
    <property type="project" value="UniProtKB-UniRule"/>
</dbReference>
<dbReference type="NCBIfam" id="TIGR01166">
    <property type="entry name" value="cbiO"/>
    <property type="match status" value="1"/>
</dbReference>
<evidence type="ECO:0000313" key="12">
    <source>
        <dbReference type="EMBL" id="OAN44883.1"/>
    </source>
</evidence>